<evidence type="ECO:0000313" key="5">
    <source>
        <dbReference type="Proteomes" id="UP000064893"/>
    </source>
</evidence>
<dbReference type="PANTHER" id="PTHR37299:SF1">
    <property type="entry name" value="STAGE 0 SPORULATION PROTEIN A HOMOLOG"/>
    <property type="match status" value="1"/>
</dbReference>
<evidence type="ECO:0000256" key="1">
    <source>
        <dbReference type="PROSITE-ProRule" id="PRU00169"/>
    </source>
</evidence>
<dbReference type="InterPro" id="IPR046947">
    <property type="entry name" value="LytR-like"/>
</dbReference>
<accession>A0A0S2I195</accession>
<dbReference type="InterPro" id="IPR011006">
    <property type="entry name" value="CheY-like_superfamily"/>
</dbReference>
<dbReference type="SMART" id="SM00448">
    <property type="entry name" value="REC"/>
    <property type="match status" value="1"/>
</dbReference>
<dbReference type="PROSITE" id="PS50110">
    <property type="entry name" value="RESPONSE_REGULATORY"/>
    <property type="match status" value="1"/>
</dbReference>
<keyword evidence="5" id="KW-1185">Reference proteome</keyword>
<protein>
    <submittedName>
        <fullName evidence="4">Transcriptional regulatory protein YpdB</fullName>
    </submittedName>
</protein>
<dbReference type="PROSITE" id="PS50930">
    <property type="entry name" value="HTH_LYTTR"/>
    <property type="match status" value="1"/>
</dbReference>
<dbReference type="STRING" id="1307839.L21SP5_02463"/>
<dbReference type="Gene3D" id="2.40.50.1020">
    <property type="entry name" value="LytTr DNA-binding domain"/>
    <property type="match status" value="1"/>
</dbReference>
<feature type="modified residue" description="4-aspartylphosphate" evidence="1">
    <location>
        <position position="59"/>
    </location>
</feature>
<dbReference type="GO" id="GO:0000156">
    <property type="term" value="F:phosphorelay response regulator activity"/>
    <property type="evidence" value="ECO:0007669"/>
    <property type="project" value="InterPro"/>
</dbReference>
<evidence type="ECO:0000259" key="3">
    <source>
        <dbReference type="PROSITE" id="PS50930"/>
    </source>
</evidence>
<dbReference type="InterPro" id="IPR007492">
    <property type="entry name" value="LytTR_DNA-bd_dom"/>
</dbReference>
<reference evidence="4 5" key="1">
    <citation type="submission" date="2015-11" db="EMBL/GenBank/DDBJ databases">
        <title>Description and complete genome sequence of a novel strain predominating in hypersaline microbial mats and representing a new family of the Bacteriodetes phylum.</title>
        <authorList>
            <person name="Spring S."/>
            <person name="Bunk B."/>
            <person name="Sproer C."/>
            <person name="Klenk H.-P."/>
        </authorList>
    </citation>
    <scope>NUCLEOTIDE SEQUENCE [LARGE SCALE GENOMIC DNA]</scope>
    <source>
        <strain evidence="4 5">L21-Spi-D4</strain>
    </source>
</reference>
<evidence type="ECO:0000259" key="2">
    <source>
        <dbReference type="PROSITE" id="PS50110"/>
    </source>
</evidence>
<dbReference type="Gene3D" id="3.40.50.2300">
    <property type="match status" value="1"/>
</dbReference>
<dbReference type="EMBL" id="CP013118">
    <property type="protein sequence ID" value="ALO16090.1"/>
    <property type="molecule type" value="Genomic_DNA"/>
</dbReference>
<dbReference type="SUPFAM" id="SSF52172">
    <property type="entry name" value="CheY-like"/>
    <property type="match status" value="1"/>
</dbReference>
<dbReference type="RefSeq" id="WP_057953493.1">
    <property type="nucleotide sequence ID" value="NZ_CP013118.1"/>
</dbReference>
<dbReference type="PANTHER" id="PTHR37299">
    <property type="entry name" value="TRANSCRIPTIONAL REGULATOR-RELATED"/>
    <property type="match status" value="1"/>
</dbReference>
<evidence type="ECO:0000313" key="4">
    <source>
        <dbReference type="EMBL" id="ALO16090.1"/>
    </source>
</evidence>
<dbReference type="SMART" id="SM00850">
    <property type="entry name" value="LytTR"/>
    <property type="match status" value="1"/>
</dbReference>
<gene>
    <name evidence="4" type="primary">ypdB_6</name>
    <name evidence="4" type="ORF">L21SP5_02463</name>
</gene>
<sequence>MNDANTIKCAIVDDEKLARDLLQDLIKLDDNLELKGKFKNTYELKAFLKHSSIDLLFLDIQMPAETGMEFLKKTRISPKVVFTTAYTEYAAESYELEVIDYLLKPITEERFLKCMEKVHNVLETEKKAKAYEISINKHESDFFYLRSGARQYKIAYAEVILFEADGEYIVYHTIHEKYMILGSLKKLALELPQDKFLQVHRSFIVPFSNIKGREKYTLLLGDGQKIPIGKTFRTEVLKKLS</sequence>
<name>A0A0S2I195_9BACT</name>
<keyword evidence="1" id="KW-0597">Phosphoprotein</keyword>
<dbReference type="GO" id="GO:0003677">
    <property type="term" value="F:DNA binding"/>
    <property type="evidence" value="ECO:0007669"/>
    <property type="project" value="InterPro"/>
</dbReference>
<organism evidence="4 5">
    <name type="scientific">Salinivirga cyanobacteriivorans</name>
    <dbReference type="NCBI Taxonomy" id="1307839"/>
    <lineage>
        <taxon>Bacteria</taxon>
        <taxon>Pseudomonadati</taxon>
        <taxon>Bacteroidota</taxon>
        <taxon>Bacteroidia</taxon>
        <taxon>Bacteroidales</taxon>
        <taxon>Salinivirgaceae</taxon>
        <taxon>Salinivirga</taxon>
    </lineage>
</organism>
<dbReference type="Pfam" id="PF00072">
    <property type="entry name" value="Response_reg"/>
    <property type="match status" value="1"/>
</dbReference>
<feature type="domain" description="Response regulatory" evidence="2">
    <location>
        <begin position="8"/>
        <end position="119"/>
    </location>
</feature>
<dbReference type="AlphaFoldDB" id="A0A0S2I195"/>
<dbReference type="KEGG" id="blq:L21SP5_02463"/>
<proteinExistence type="predicted"/>
<dbReference type="Pfam" id="PF04397">
    <property type="entry name" value="LytTR"/>
    <property type="match status" value="1"/>
</dbReference>
<dbReference type="InterPro" id="IPR001789">
    <property type="entry name" value="Sig_transdc_resp-reg_receiver"/>
</dbReference>
<feature type="domain" description="HTH LytTR-type" evidence="3">
    <location>
        <begin position="143"/>
        <end position="241"/>
    </location>
</feature>
<dbReference type="Proteomes" id="UP000064893">
    <property type="component" value="Chromosome"/>
</dbReference>
<dbReference type="OrthoDB" id="1490554at2"/>